<evidence type="ECO:0000313" key="2">
    <source>
        <dbReference type="Proteomes" id="UP000053989"/>
    </source>
</evidence>
<keyword evidence="2" id="KW-1185">Reference proteome</keyword>
<dbReference type="OrthoDB" id="4951845at2759"/>
<dbReference type="SUPFAM" id="SSF52833">
    <property type="entry name" value="Thioredoxin-like"/>
    <property type="match status" value="1"/>
</dbReference>
<name>A0A0C3EQ84_9AGAM</name>
<evidence type="ECO:0000313" key="1">
    <source>
        <dbReference type="EMBL" id="KIM70006.1"/>
    </source>
</evidence>
<dbReference type="InterPro" id="IPR036249">
    <property type="entry name" value="Thioredoxin-like_sf"/>
</dbReference>
<dbReference type="EMBL" id="KN822005">
    <property type="protein sequence ID" value="KIM70006.1"/>
    <property type="molecule type" value="Genomic_DNA"/>
</dbReference>
<gene>
    <name evidence="1" type="ORF">SCLCIDRAFT_1207270</name>
</gene>
<reference evidence="1 2" key="1">
    <citation type="submission" date="2014-04" db="EMBL/GenBank/DDBJ databases">
        <authorList>
            <consortium name="DOE Joint Genome Institute"/>
            <person name="Kuo A."/>
            <person name="Kohler A."/>
            <person name="Nagy L.G."/>
            <person name="Floudas D."/>
            <person name="Copeland A."/>
            <person name="Barry K.W."/>
            <person name="Cichocki N."/>
            <person name="Veneault-Fourrey C."/>
            <person name="LaButti K."/>
            <person name="Lindquist E.A."/>
            <person name="Lipzen A."/>
            <person name="Lundell T."/>
            <person name="Morin E."/>
            <person name="Murat C."/>
            <person name="Sun H."/>
            <person name="Tunlid A."/>
            <person name="Henrissat B."/>
            <person name="Grigoriev I.V."/>
            <person name="Hibbett D.S."/>
            <person name="Martin F."/>
            <person name="Nordberg H.P."/>
            <person name="Cantor M.N."/>
            <person name="Hua S.X."/>
        </authorList>
    </citation>
    <scope>NUCLEOTIDE SEQUENCE [LARGE SCALE GENOMIC DNA]</scope>
    <source>
        <strain evidence="1 2">Foug A</strain>
    </source>
</reference>
<evidence type="ECO:0008006" key="3">
    <source>
        <dbReference type="Google" id="ProtNLM"/>
    </source>
</evidence>
<dbReference type="Gene3D" id="3.40.30.10">
    <property type="entry name" value="Glutaredoxin"/>
    <property type="match status" value="1"/>
</dbReference>
<protein>
    <recommendedName>
        <fullName evidence="3">GST N-terminal domain-containing protein</fullName>
    </recommendedName>
</protein>
<dbReference type="Proteomes" id="UP000053989">
    <property type="component" value="Unassembled WGS sequence"/>
</dbReference>
<dbReference type="HOGENOM" id="CLU_2851030_0_0_1"/>
<dbReference type="InParanoid" id="A0A0C3EQ84"/>
<sequence>MAPRSTLPVLCDPNAGALVTGSFDIAVYLDNTYQKDLFFPRISWSKMVLHDDEWKRITAWHDEGR</sequence>
<organism evidence="1 2">
    <name type="scientific">Scleroderma citrinum Foug A</name>
    <dbReference type="NCBI Taxonomy" id="1036808"/>
    <lineage>
        <taxon>Eukaryota</taxon>
        <taxon>Fungi</taxon>
        <taxon>Dikarya</taxon>
        <taxon>Basidiomycota</taxon>
        <taxon>Agaricomycotina</taxon>
        <taxon>Agaricomycetes</taxon>
        <taxon>Agaricomycetidae</taxon>
        <taxon>Boletales</taxon>
        <taxon>Sclerodermatineae</taxon>
        <taxon>Sclerodermataceae</taxon>
        <taxon>Scleroderma</taxon>
    </lineage>
</organism>
<proteinExistence type="predicted"/>
<accession>A0A0C3EQ84</accession>
<reference evidence="2" key="2">
    <citation type="submission" date="2015-01" db="EMBL/GenBank/DDBJ databases">
        <title>Evolutionary Origins and Diversification of the Mycorrhizal Mutualists.</title>
        <authorList>
            <consortium name="DOE Joint Genome Institute"/>
            <consortium name="Mycorrhizal Genomics Consortium"/>
            <person name="Kohler A."/>
            <person name="Kuo A."/>
            <person name="Nagy L.G."/>
            <person name="Floudas D."/>
            <person name="Copeland A."/>
            <person name="Barry K.W."/>
            <person name="Cichocki N."/>
            <person name="Veneault-Fourrey C."/>
            <person name="LaButti K."/>
            <person name="Lindquist E.A."/>
            <person name="Lipzen A."/>
            <person name="Lundell T."/>
            <person name="Morin E."/>
            <person name="Murat C."/>
            <person name="Riley R."/>
            <person name="Ohm R."/>
            <person name="Sun H."/>
            <person name="Tunlid A."/>
            <person name="Henrissat B."/>
            <person name="Grigoriev I.V."/>
            <person name="Hibbett D.S."/>
            <person name="Martin F."/>
        </authorList>
    </citation>
    <scope>NUCLEOTIDE SEQUENCE [LARGE SCALE GENOMIC DNA]</scope>
    <source>
        <strain evidence="2">Foug A</strain>
    </source>
</reference>
<dbReference type="AlphaFoldDB" id="A0A0C3EQ84"/>